<keyword evidence="15" id="KW-1185">Reference proteome</keyword>
<keyword evidence="6" id="KW-0021">Allosteric enzyme</keyword>
<evidence type="ECO:0000256" key="13">
    <source>
        <dbReference type="RuleBase" id="RU000587"/>
    </source>
</evidence>
<evidence type="ECO:0000256" key="10">
    <source>
        <dbReference type="ARBA" id="ARBA00023277"/>
    </source>
</evidence>
<dbReference type="RefSeq" id="WP_036780381.1">
    <property type="nucleotide sequence ID" value="NZ_AVBG01000002.1"/>
</dbReference>
<dbReference type="EC" id="2.4.1.1" evidence="13"/>
<dbReference type="SUPFAM" id="SSF53756">
    <property type="entry name" value="UDP-Glycosyltransferase/glycogen phosphorylase"/>
    <property type="match status" value="1"/>
</dbReference>
<dbReference type="CDD" id="cd04300">
    <property type="entry name" value="GT35_Glycogen_Phosphorylase"/>
    <property type="match status" value="1"/>
</dbReference>
<comment type="function">
    <text evidence="11">Phosphorylase is an important allosteric enzyme in carbohydrate metabolism. Enzymes from different sources differ in their regulatory mechanisms and in their natural substrates. However, all known phosphorylases share catalytic and structural properties.</text>
</comment>
<dbReference type="NCBIfam" id="TIGR02093">
    <property type="entry name" value="P_ylase"/>
    <property type="match status" value="1"/>
</dbReference>
<dbReference type="STRING" id="1385513.N780_14720"/>
<dbReference type="AlphaFoldDB" id="A0A0A2VG74"/>
<comment type="subcellular location">
    <subcellularLocation>
        <location evidence="3">Cytoplasm</location>
    </subcellularLocation>
</comment>
<evidence type="ECO:0000256" key="4">
    <source>
        <dbReference type="ARBA" id="ARBA00006047"/>
    </source>
</evidence>
<dbReference type="GO" id="GO:0030170">
    <property type="term" value="F:pyridoxal phosphate binding"/>
    <property type="evidence" value="ECO:0007669"/>
    <property type="project" value="InterPro"/>
</dbReference>
<evidence type="ECO:0000313" key="14">
    <source>
        <dbReference type="EMBL" id="KGP92630.1"/>
    </source>
</evidence>
<evidence type="ECO:0000256" key="5">
    <source>
        <dbReference type="ARBA" id="ARBA00022490"/>
    </source>
</evidence>
<sequence length="813" mass="92886">MFSSKEEFKEAFVKNLESETGKTKDQATQQDAYRALSHLVRERLLQKWKETEQTYQESGEKQVYYFSMEFLMGRLLGNNLLNMGVLNVVEEGLVDLGLTMPILEESEADAGLGNGGLGRLAACFLDSLASLGLAGHGVGLRYRNGMFTQRFVDGHQVELPDHWLQDGYIWEVRRDEAAVEVQFGGDIESYEDKNGDLHFTYKNSQRIRAVPYDVPVVGYQEEAVNTLRLWSAEPSEEDLLTKAHIEQAHGNFIGHQRDLEEITSFLYPDDSHDDGKKLRLKQEYFLVSAGLQSIIAQFEDLNLPWTEFSKRVALHINDTHPALIVPELMRILMDVKGLGWEEAWSITQSSISYTNHTTLSEALETWPVDVIRTMVPRIFMIIEEINERFCQSLWEQDPGDFDRIAQLAIIADGTVKMAHLSIVGSHSVNGVAKLHTDILKKREMKAFYEAFPERFNNKTNGITHRRWLLHANPSLAELITDTLGEEWKREPKRMKQLLGYREDGAFLDELHEIKQQNKLNLAQWIEKDQGITVNPDSIFDVHIKRLHGYKRQLLNALHIMHLYNELKANPSKEMTPRTFIFGAKAAPGYYFAKKVIKLINTIAEVVNHDPDTKDTIKVVFMEDYSVSLAEKIIPATNVSEQISTASKEASGTGNMKLMMNGALTLGTMDGANVEIHESVGNDAIYTFGLSSEEVLSYYQTGIYDAKEMYNHDKRIRRVVDQLYHYSPFSKGDTTFHELYHALITHNDEYFLLKDFSSYVAAQEEISHDYLNQRKWNEMSLLNIAHSGAFSSDYTIQSYADEIWKISEAKMLNG</sequence>
<comment type="catalytic activity">
    <reaction evidence="1 13">
        <text>[(1-&gt;4)-alpha-D-glucosyl](n) + phosphate = [(1-&gt;4)-alpha-D-glucosyl](n-1) + alpha-D-glucose 1-phosphate</text>
        <dbReference type="Rhea" id="RHEA:41732"/>
        <dbReference type="Rhea" id="RHEA-COMP:9584"/>
        <dbReference type="Rhea" id="RHEA-COMP:9586"/>
        <dbReference type="ChEBI" id="CHEBI:15444"/>
        <dbReference type="ChEBI" id="CHEBI:43474"/>
        <dbReference type="ChEBI" id="CHEBI:58601"/>
        <dbReference type="EC" id="2.4.1.1"/>
    </reaction>
</comment>
<comment type="caution">
    <text evidence="14">The sequence shown here is derived from an EMBL/GenBank/DDBJ whole genome shotgun (WGS) entry which is preliminary data.</text>
</comment>
<keyword evidence="7 13" id="KW-0328">Glycosyltransferase</keyword>
<evidence type="ECO:0000256" key="11">
    <source>
        <dbReference type="ARBA" id="ARBA00025174"/>
    </source>
</evidence>
<comment type="function">
    <text evidence="13">Allosteric enzyme that catalyzes the rate-limiting step in glycogen catabolism, the phosphorolytic cleavage of glycogen to produce glucose-1-phosphate, and plays a central role in maintaining cellular and organismal glucose homeostasis.</text>
</comment>
<dbReference type="PROSITE" id="PS00102">
    <property type="entry name" value="PHOSPHORYLASE"/>
    <property type="match status" value="1"/>
</dbReference>
<dbReference type="eggNOG" id="COG0058">
    <property type="taxonomic scope" value="Bacteria"/>
</dbReference>
<dbReference type="GO" id="GO:0005737">
    <property type="term" value="C:cytoplasm"/>
    <property type="evidence" value="ECO:0007669"/>
    <property type="project" value="UniProtKB-SubCell"/>
</dbReference>
<dbReference type="InterPro" id="IPR000811">
    <property type="entry name" value="Glyco_trans_35"/>
</dbReference>
<name>A0A0A2VG74_9BACI</name>
<dbReference type="EMBL" id="AVBG01000002">
    <property type="protein sequence ID" value="KGP92630.1"/>
    <property type="molecule type" value="Genomic_DNA"/>
</dbReference>
<dbReference type="Pfam" id="PF00343">
    <property type="entry name" value="Phosphorylase"/>
    <property type="match status" value="1"/>
</dbReference>
<dbReference type="PANTHER" id="PTHR11468:SF3">
    <property type="entry name" value="GLYCOGEN PHOSPHORYLASE, LIVER FORM"/>
    <property type="match status" value="1"/>
</dbReference>
<keyword evidence="8 13" id="KW-0808">Transferase</keyword>
<dbReference type="InterPro" id="IPR035090">
    <property type="entry name" value="Pyridoxal_P_attach_site"/>
</dbReference>
<accession>A0A0A2VG74</accession>
<feature type="modified residue" description="N6-(pyridoxal phosphate)lysine" evidence="12">
    <location>
        <position position="656"/>
    </location>
</feature>
<keyword evidence="10 13" id="KW-0119">Carbohydrate metabolism</keyword>
<dbReference type="Proteomes" id="UP000030153">
    <property type="component" value="Unassembled WGS sequence"/>
</dbReference>
<dbReference type="GO" id="GO:0005980">
    <property type="term" value="P:glycogen catabolic process"/>
    <property type="evidence" value="ECO:0007669"/>
    <property type="project" value="TreeGrafter"/>
</dbReference>
<evidence type="ECO:0000256" key="2">
    <source>
        <dbReference type="ARBA" id="ARBA00001933"/>
    </source>
</evidence>
<keyword evidence="9 12" id="KW-0663">Pyridoxal phosphate</keyword>
<evidence type="ECO:0000256" key="3">
    <source>
        <dbReference type="ARBA" id="ARBA00004496"/>
    </source>
</evidence>
<evidence type="ECO:0000313" key="15">
    <source>
        <dbReference type="Proteomes" id="UP000030153"/>
    </source>
</evidence>
<dbReference type="PIRSF" id="PIRSF000460">
    <property type="entry name" value="Pprylas_GlgP"/>
    <property type="match status" value="1"/>
</dbReference>
<gene>
    <name evidence="14" type="ORF">N780_14720</name>
</gene>
<evidence type="ECO:0000256" key="1">
    <source>
        <dbReference type="ARBA" id="ARBA00001275"/>
    </source>
</evidence>
<organism evidence="14 15">
    <name type="scientific">Pontibacillus chungwhensis BH030062</name>
    <dbReference type="NCBI Taxonomy" id="1385513"/>
    <lineage>
        <taxon>Bacteria</taxon>
        <taxon>Bacillati</taxon>
        <taxon>Bacillota</taxon>
        <taxon>Bacilli</taxon>
        <taxon>Bacillales</taxon>
        <taxon>Bacillaceae</taxon>
        <taxon>Pontibacillus</taxon>
    </lineage>
</organism>
<dbReference type="Gene3D" id="3.40.50.2000">
    <property type="entry name" value="Glycogen Phosphorylase B"/>
    <property type="match status" value="2"/>
</dbReference>
<dbReference type="FunFam" id="3.40.50.2000:FF:000003">
    <property type="entry name" value="Alpha-1,4 glucan phosphorylase"/>
    <property type="match status" value="1"/>
</dbReference>
<evidence type="ECO:0000256" key="8">
    <source>
        <dbReference type="ARBA" id="ARBA00022679"/>
    </source>
</evidence>
<dbReference type="InterPro" id="IPR011833">
    <property type="entry name" value="Glycg_phsphrylas"/>
</dbReference>
<dbReference type="FunFam" id="3.40.50.2000:FF:000153">
    <property type="entry name" value="Alpha-1,4 glucan phosphorylase"/>
    <property type="match status" value="1"/>
</dbReference>
<comment type="similarity">
    <text evidence="4 13">Belongs to the glycogen phosphorylase family.</text>
</comment>
<evidence type="ECO:0000256" key="6">
    <source>
        <dbReference type="ARBA" id="ARBA00022533"/>
    </source>
</evidence>
<evidence type="ECO:0000256" key="9">
    <source>
        <dbReference type="ARBA" id="ARBA00022898"/>
    </source>
</evidence>
<comment type="cofactor">
    <cofactor evidence="2 13">
        <name>pyridoxal 5'-phosphate</name>
        <dbReference type="ChEBI" id="CHEBI:597326"/>
    </cofactor>
</comment>
<proteinExistence type="inferred from homology"/>
<dbReference type="PANTHER" id="PTHR11468">
    <property type="entry name" value="GLYCOGEN PHOSPHORYLASE"/>
    <property type="match status" value="1"/>
</dbReference>
<dbReference type="GO" id="GO:0008184">
    <property type="term" value="F:glycogen phosphorylase activity"/>
    <property type="evidence" value="ECO:0007669"/>
    <property type="project" value="InterPro"/>
</dbReference>
<reference evidence="14 15" key="1">
    <citation type="submission" date="2013-08" db="EMBL/GenBank/DDBJ databases">
        <title>Genome of Pontibacillus chungwhensis.</title>
        <authorList>
            <person name="Wang Q."/>
            <person name="Wang G."/>
        </authorList>
    </citation>
    <scope>NUCLEOTIDE SEQUENCE [LARGE SCALE GENOMIC DNA]</scope>
    <source>
        <strain evidence="14 15">BH030062</strain>
    </source>
</reference>
<keyword evidence="5" id="KW-0963">Cytoplasm</keyword>
<evidence type="ECO:0000256" key="12">
    <source>
        <dbReference type="PIRSR" id="PIRSR000460-1"/>
    </source>
</evidence>
<dbReference type="OrthoDB" id="9760804at2"/>
<evidence type="ECO:0000256" key="7">
    <source>
        <dbReference type="ARBA" id="ARBA00022676"/>
    </source>
</evidence>
<protein>
    <recommendedName>
        <fullName evidence="13">Alpha-1,4 glucan phosphorylase</fullName>
        <ecNumber evidence="13">2.4.1.1</ecNumber>
    </recommendedName>
</protein>